<sequence>MVAGGAPRWLGKGYGNATARTHGSCVFGARLTLDPTLTLGQIEAVLMDVQRLVEDMAAG</sequence>
<evidence type="ECO:0000313" key="1">
    <source>
        <dbReference type="EMBL" id="GAA4398294.1"/>
    </source>
</evidence>
<reference evidence="2" key="1">
    <citation type="journal article" date="2019" name="Int. J. Syst. Evol. Microbiol.">
        <title>The Global Catalogue of Microorganisms (GCM) 10K type strain sequencing project: providing services to taxonomists for standard genome sequencing and annotation.</title>
        <authorList>
            <consortium name="The Broad Institute Genomics Platform"/>
            <consortium name="The Broad Institute Genome Sequencing Center for Infectious Disease"/>
            <person name="Wu L."/>
            <person name="Ma J."/>
        </authorList>
    </citation>
    <scope>NUCLEOTIDE SEQUENCE [LARGE SCALE GENOMIC DNA]</scope>
    <source>
        <strain evidence="2">JCM 17738</strain>
    </source>
</reference>
<name>A0ABP8JZF0_9MICO</name>
<proteinExistence type="predicted"/>
<comment type="caution">
    <text evidence="1">The sequence shown here is derived from an EMBL/GenBank/DDBJ whole genome shotgun (WGS) entry which is preliminary data.</text>
</comment>
<dbReference type="Proteomes" id="UP001500390">
    <property type="component" value="Unassembled WGS sequence"/>
</dbReference>
<accession>A0ABP8JZF0</accession>
<gene>
    <name evidence="1" type="ORF">GCM10023153_22960</name>
</gene>
<evidence type="ECO:0000313" key="2">
    <source>
        <dbReference type="Proteomes" id="UP001500390"/>
    </source>
</evidence>
<dbReference type="EMBL" id="BAABFX010000032">
    <property type="protein sequence ID" value="GAA4398294.1"/>
    <property type="molecule type" value="Genomic_DNA"/>
</dbReference>
<keyword evidence="2" id="KW-1185">Reference proteome</keyword>
<protein>
    <submittedName>
        <fullName evidence="1">Uncharacterized protein</fullName>
    </submittedName>
</protein>
<organism evidence="1 2">
    <name type="scientific">Ornithinibacter aureus</name>
    <dbReference type="NCBI Taxonomy" id="622664"/>
    <lineage>
        <taxon>Bacteria</taxon>
        <taxon>Bacillati</taxon>
        <taxon>Actinomycetota</taxon>
        <taxon>Actinomycetes</taxon>
        <taxon>Micrococcales</taxon>
        <taxon>Intrasporangiaceae</taxon>
        <taxon>Ornithinibacter</taxon>
    </lineage>
</organism>